<dbReference type="EMBL" id="JABFAB010000009">
    <property type="protein sequence ID" value="MBA0658392.1"/>
    <property type="molecule type" value="Genomic_DNA"/>
</dbReference>
<reference evidence="1 2" key="1">
    <citation type="journal article" date="2019" name="Genome Biol. Evol.">
        <title>Insights into the evolution of the New World diploid cottons (Gossypium, subgenus Houzingenia) based on genome sequencing.</title>
        <authorList>
            <person name="Grover C.E."/>
            <person name="Arick M.A. 2nd"/>
            <person name="Thrash A."/>
            <person name="Conover J.L."/>
            <person name="Sanders W.S."/>
            <person name="Peterson D.G."/>
            <person name="Frelichowski J.E."/>
            <person name="Scheffler J.A."/>
            <person name="Scheffler B.E."/>
            <person name="Wendel J.F."/>
        </authorList>
    </citation>
    <scope>NUCLEOTIDE SEQUENCE [LARGE SCALE GENOMIC DNA]</scope>
    <source>
        <strain evidence="1">57</strain>
        <tissue evidence="1">Leaf</tissue>
    </source>
</reference>
<keyword evidence="2" id="KW-1185">Reference proteome</keyword>
<protein>
    <submittedName>
        <fullName evidence="1">Uncharacterized protein</fullName>
    </submittedName>
</protein>
<organism evidence="1 2">
    <name type="scientific">Gossypium klotzschianum</name>
    <dbReference type="NCBI Taxonomy" id="34286"/>
    <lineage>
        <taxon>Eukaryota</taxon>
        <taxon>Viridiplantae</taxon>
        <taxon>Streptophyta</taxon>
        <taxon>Embryophyta</taxon>
        <taxon>Tracheophyta</taxon>
        <taxon>Spermatophyta</taxon>
        <taxon>Magnoliopsida</taxon>
        <taxon>eudicotyledons</taxon>
        <taxon>Gunneridae</taxon>
        <taxon>Pentapetalae</taxon>
        <taxon>rosids</taxon>
        <taxon>malvids</taxon>
        <taxon>Malvales</taxon>
        <taxon>Malvaceae</taxon>
        <taxon>Malvoideae</taxon>
        <taxon>Gossypium</taxon>
    </lineage>
</organism>
<evidence type="ECO:0000313" key="2">
    <source>
        <dbReference type="Proteomes" id="UP000593573"/>
    </source>
</evidence>
<dbReference type="Proteomes" id="UP000593573">
    <property type="component" value="Unassembled WGS sequence"/>
</dbReference>
<proteinExistence type="predicted"/>
<dbReference type="AlphaFoldDB" id="A0A7J8V756"/>
<dbReference type="OrthoDB" id="1552400at2759"/>
<comment type="caution">
    <text evidence="1">The sequence shown here is derived from an EMBL/GenBank/DDBJ whole genome shotgun (WGS) entry which is preliminary data.</text>
</comment>
<sequence>MLQKMLNQEEKMHEILTRVHHQEAGSSISIPNFLPPKARLFFPYSLHACFEGIFDLTS</sequence>
<gene>
    <name evidence="1" type="ORF">Goklo_010602</name>
</gene>
<name>A0A7J8V756_9ROSI</name>
<evidence type="ECO:0000313" key="1">
    <source>
        <dbReference type="EMBL" id="MBA0658392.1"/>
    </source>
</evidence>
<accession>A0A7J8V756</accession>